<dbReference type="RefSeq" id="WP_184116804.1">
    <property type="nucleotide sequence ID" value="NZ_JACHNY010000011.1"/>
</dbReference>
<evidence type="ECO:0000256" key="1">
    <source>
        <dbReference type="SAM" id="SignalP"/>
    </source>
</evidence>
<protein>
    <submittedName>
        <fullName evidence="2">Uncharacterized protein</fullName>
    </submittedName>
</protein>
<organism evidence="2 3">
    <name type="scientific">Sphingomonas abaci</name>
    <dbReference type="NCBI Taxonomy" id="237611"/>
    <lineage>
        <taxon>Bacteria</taxon>
        <taxon>Pseudomonadati</taxon>
        <taxon>Pseudomonadota</taxon>
        <taxon>Alphaproteobacteria</taxon>
        <taxon>Sphingomonadales</taxon>
        <taxon>Sphingomonadaceae</taxon>
        <taxon>Sphingomonas</taxon>
    </lineage>
</organism>
<reference evidence="2 3" key="1">
    <citation type="submission" date="2020-08" db="EMBL/GenBank/DDBJ databases">
        <title>Genomic Encyclopedia of Type Strains, Phase IV (KMG-IV): sequencing the most valuable type-strain genomes for metagenomic binning, comparative biology and taxonomic classification.</title>
        <authorList>
            <person name="Goeker M."/>
        </authorList>
    </citation>
    <scope>NUCLEOTIDE SEQUENCE [LARGE SCALE GENOMIC DNA]</scope>
    <source>
        <strain evidence="2 3">DSM 15867</strain>
    </source>
</reference>
<sequence length="142" mass="14524">MIAVPLLAVLMQAATATAPMPGKLPPQALPARGCAAYLWSLQDRSLATMVTADPASVRLVIDGKVMDLPQESRTGPGGFGLPTRGVYRQGGVMAALDLSFATRADLTDGGGVPEATLTVQRDGADAVVLPVAGMIGCAPQRP</sequence>
<proteinExistence type="predicted"/>
<evidence type="ECO:0000313" key="2">
    <source>
        <dbReference type="EMBL" id="MBB4619551.1"/>
    </source>
</evidence>
<keyword evidence="1" id="KW-0732">Signal</keyword>
<dbReference type="AlphaFoldDB" id="A0A7W7ALZ9"/>
<dbReference type="Proteomes" id="UP000574769">
    <property type="component" value="Unassembled WGS sequence"/>
</dbReference>
<accession>A0A7W7ALZ9</accession>
<feature type="chain" id="PRO_5031218270" evidence="1">
    <location>
        <begin position="19"/>
        <end position="142"/>
    </location>
</feature>
<gene>
    <name evidence="2" type="ORF">GGQ96_003706</name>
</gene>
<feature type="signal peptide" evidence="1">
    <location>
        <begin position="1"/>
        <end position="18"/>
    </location>
</feature>
<evidence type="ECO:0000313" key="3">
    <source>
        <dbReference type="Proteomes" id="UP000574769"/>
    </source>
</evidence>
<keyword evidence="3" id="KW-1185">Reference proteome</keyword>
<dbReference type="EMBL" id="JACHNY010000011">
    <property type="protein sequence ID" value="MBB4619551.1"/>
    <property type="molecule type" value="Genomic_DNA"/>
</dbReference>
<comment type="caution">
    <text evidence="2">The sequence shown here is derived from an EMBL/GenBank/DDBJ whole genome shotgun (WGS) entry which is preliminary data.</text>
</comment>
<name>A0A7W7ALZ9_9SPHN</name>